<dbReference type="PROSITE" id="PS50097">
    <property type="entry name" value="BTB"/>
    <property type="match status" value="2"/>
</dbReference>
<feature type="domain" description="BTB" evidence="4">
    <location>
        <begin position="672"/>
        <end position="745"/>
    </location>
</feature>
<dbReference type="InterPro" id="IPR000210">
    <property type="entry name" value="BTB/POZ_dom"/>
</dbReference>
<dbReference type="SUPFAM" id="SSF117281">
    <property type="entry name" value="Kelch motif"/>
    <property type="match status" value="1"/>
</dbReference>
<comment type="caution">
    <text evidence="5">The sequence shown here is derived from an EMBL/GenBank/DDBJ whole genome shotgun (WGS) entry which is preliminary data.</text>
</comment>
<name>A0AA88GFK0_NAELO</name>
<dbReference type="Pfam" id="PF24681">
    <property type="entry name" value="Kelch_KLHDC2_KLHL20_DRC7"/>
    <property type="match status" value="1"/>
</dbReference>
<dbReference type="CDD" id="cd18186">
    <property type="entry name" value="BTB_POZ_ZBTB_KLHL-like"/>
    <property type="match status" value="2"/>
</dbReference>
<evidence type="ECO:0000313" key="5">
    <source>
        <dbReference type="EMBL" id="KAG2373963.1"/>
    </source>
</evidence>
<feature type="region of interest" description="Disordered" evidence="3">
    <location>
        <begin position="1"/>
        <end position="33"/>
    </location>
</feature>
<dbReference type="Proteomes" id="UP000816034">
    <property type="component" value="Unassembled WGS sequence"/>
</dbReference>
<keyword evidence="6" id="KW-1185">Reference proteome</keyword>
<proteinExistence type="predicted"/>
<feature type="domain" description="BTB" evidence="4">
    <location>
        <begin position="519"/>
        <end position="598"/>
    </location>
</feature>
<dbReference type="Pfam" id="PF00651">
    <property type="entry name" value="BTB"/>
    <property type="match status" value="2"/>
</dbReference>
<dbReference type="GeneID" id="68104082"/>
<accession>A0AA88GFK0</accession>
<dbReference type="SMART" id="SM00225">
    <property type="entry name" value="BTB"/>
    <property type="match status" value="2"/>
</dbReference>
<keyword evidence="1" id="KW-0880">Kelch repeat</keyword>
<protein>
    <recommendedName>
        <fullName evidence="4">BTB domain-containing protein</fullName>
    </recommendedName>
</protein>
<dbReference type="InterPro" id="IPR011333">
    <property type="entry name" value="SKP1/BTB/POZ_sf"/>
</dbReference>
<dbReference type="InterPro" id="IPR015915">
    <property type="entry name" value="Kelch-typ_b-propeller"/>
</dbReference>
<dbReference type="EMBL" id="PYSW02000049">
    <property type="protein sequence ID" value="KAG2373963.1"/>
    <property type="molecule type" value="Genomic_DNA"/>
</dbReference>
<dbReference type="AlphaFoldDB" id="A0AA88GFK0"/>
<dbReference type="Gene3D" id="2.120.10.80">
    <property type="entry name" value="Kelch-type beta propeller"/>
    <property type="match status" value="1"/>
</dbReference>
<dbReference type="Gene3D" id="3.30.710.10">
    <property type="entry name" value="Potassium Channel Kv1.1, Chain A"/>
    <property type="match status" value="2"/>
</dbReference>
<evidence type="ECO:0000256" key="1">
    <source>
        <dbReference type="ARBA" id="ARBA00022441"/>
    </source>
</evidence>
<dbReference type="PANTHER" id="PTHR24412">
    <property type="entry name" value="KELCH PROTEIN"/>
    <property type="match status" value="1"/>
</dbReference>
<evidence type="ECO:0000313" key="6">
    <source>
        <dbReference type="Proteomes" id="UP000816034"/>
    </source>
</evidence>
<dbReference type="Gene3D" id="1.25.40.420">
    <property type="match status" value="1"/>
</dbReference>
<sequence>MSRYLDALYGSSSPSSSSDEECTSSPEFMSMEEQRALYREERDDEEKNLIMITKEELLSGQNVLSMPKKVSFKHKIEKKKRNPSHHESLFIIQEEEQQEKDFIQAPTQMDKKWNHVYENNFEKSMTMIRKLPLQYVESDKMSIEKLNNILNEHSNTIKTNAKSDEPTLSIMKDSTHLIACSMMPYIFCANGPKDGKEYSTFLVYDTTLKKRYNLTEIYYGLQEHFRNRCFNFIPFVNKDTILVALGEALFCFDFDNAFIWYRPQQLLVKDPQNSSELSQWGKTSLSLNTKRIEKTTNHSYSCYGDKVWIFGGRSVNTGALTNQLVECKITVVHSSVKREVIFGSDPPLPRENHAQCQIENNIYIYGGNYMQPHQLLNDLHVFNTITRQWIEIDLSFSPPPLRNHSFSNCGNRYLYLIGGDLGENKINDIIYRYDTQTRRFSIVVSQHLRNSDTARAFHTTISLYDELFIVGGCTNLETGAIAGNAISLIHTLDHGNENEMTNFLKVQIEQQFLGTFQGYDTVLNIIDKNEASNDRYSKQLHVHRGVLAARSTYFSNLFKERCIYNDDGKLVIEISNYHFDSIQTFISFLYTGNILLPDHMDEHYLQEIVDISSMDHPKHEIFADIYNRRKLFMDSSASIIYGFKKDLLELYQRVVCSVDNIFPESCHENLYADVTIQLLDPHTNDIIHQLQAHKLFISRSTYIAAVFASKMEESTTGVIKFNEISLNGILCVLRYLYTTEIDIPIEIAIEVFVCSHLFQLAELSQHAKRIVIENITTDNVMDIVIIADMYNENVIKNHGIKTIVEHYDEVSKVPHFSTLPENIKTEIHDKYIYHLKKKSKQIKTKNKHQRENSK</sequence>
<evidence type="ECO:0000256" key="2">
    <source>
        <dbReference type="ARBA" id="ARBA00022737"/>
    </source>
</evidence>
<dbReference type="PANTHER" id="PTHR24412:SF418">
    <property type="entry name" value="KELCH REPEAT AND BTB DOMAIN-CONTAINING PROTEIN 3"/>
    <property type="match status" value="1"/>
</dbReference>
<evidence type="ECO:0000256" key="3">
    <source>
        <dbReference type="SAM" id="MobiDB-lite"/>
    </source>
</evidence>
<gene>
    <name evidence="5" type="ORF">C9374_011628</name>
</gene>
<feature type="compositionally biased region" description="Low complexity" evidence="3">
    <location>
        <begin position="11"/>
        <end position="27"/>
    </location>
</feature>
<reference evidence="5 6" key="1">
    <citation type="journal article" date="2018" name="BMC Genomics">
        <title>The genome of Naegleria lovaniensis, the basis for a comparative approach to unravel pathogenicity factors of the human pathogenic amoeba N. fowleri.</title>
        <authorList>
            <person name="Liechti N."/>
            <person name="Schurch N."/>
            <person name="Bruggmann R."/>
            <person name="Wittwer M."/>
        </authorList>
    </citation>
    <scope>NUCLEOTIDE SEQUENCE [LARGE SCALE GENOMIC DNA]</scope>
    <source>
        <strain evidence="5 6">ATCC 30569</strain>
    </source>
</reference>
<dbReference type="SUPFAM" id="SSF54695">
    <property type="entry name" value="POZ domain"/>
    <property type="match status" value="2"/>
</dbReference>
<evidence type="ECO:0000259" key="4">
    <source>
        <dbReference type="PROSITE" id="PS50097"/>
    </source>
</evidence>
<dbReference type="RefSeq" id="XP_044543137.1">
    <property type="nucleotide sequence ID" value="XM_044687304.1"/>
</dbReference>
<keyword evidence="2" id="KW-0677">Repeat</keyword>
<organism evidence="5 6">
    <name type="scientific">Naegleria lovaniensis</name>
    <name type="common">Amoeba</name>
    <dbReference type="NCBI Taxonomy" id="51637"/>
    <lineage>
        <taxon>Eukaryota</taxon>
        <taxon>Discoba</taxon>
        <taxon>Heterolobosea</taxon>
        <taxon>Tetramitia</taxon>
        <taxon>Eutetramitia</taxon>
        <taxon>Vahlkampfiidae</taxon>
        <taxon>Naegleria</taxon>
    </lineage>
</organism>